<keyword evidence="2" id="KW-1185">Reference proteome</keyword>
<organism evidence="1 2">
    <name type="scientific">Actinoplanes nipponensis</name>
    <dbReference type="NCBI Taxonomy" id="135950"/>
    <lineage>
        <taxon>Bacteria</taxon>
        <taxon>Bacillati</taxon>
        <taxon>Actinomycetota</taxon>
        <taxon>Actinomycetes</taxon>
        <taxon>Micromonosporales</taxon>
        <taxon>Micromonosporaceae</taxon>
        <taxon>Actinoplanes</taxon>
    </lineage>
</organism>
<evidence type="ECO:0000313" key="1">
    <source>
        <dbReference type="EMBL" id="GIE48454.1"/>
    </source>
</evidence>
<accession>A0A919MGC9</accession>
<reference evidence="1" key="1">
    <citation type="submission" date="2021-01" db="EMBL/GenBank/DDBJ databases">
        <title>Whole genome shotgun sequence of Actinoplanes nipponensis NBRC 14063.</title>
        <authorList>
            <person name="Komaki H."/>
            <person name="Tamura T."/>
        </authorList>
    </citation>
    <scope>NUCLEOTIDE SEQUENCE</scope>
    <source>
        <strain evidence="1">NBRC 14063</strain>
    </source>
</reference>
<dbReference type="Proteomes" id="UP000647172">
    <property type="component" value="Unassembled WGS sequence"/>
</dbReference>
<name>A0A919MGC9_9ACTN</name>
<dbReference type="EMBL" id="BOMQ01000025">
    <property type="protein sequence ID" value="GIE48454.1"/>
    <property type="molecule type" value="Genomic_DNA"/>
</dbReference>
<protein>
    <submittedName>
        <fullName evidence="1">Uncharacterized protein</fullName>
    </submittedName>
</protein>
<comment type="caution">
    <text evidence="1">The sequence shown here is derived from an EMBL/GenBank/DDBJ whole genome shotgun (WGS) entry which is preliminary data.</text>
</comment>
<evidence type="ECO:0000313" key="2">
    <source>
        <dbReference type="Proteomes" id="UP000647172"/>
    </source>
</evidence>
<gene>
    <name evidence="1" type="ORF">Ani05nite_19880</name>
</gene>
<proteinExistence type="predicted"/>
<sequence>MAWLLRAGDRVRALDLLDELGPYAGRLCLTPEAAPGGGPDPSTVWRVSAGAVAATLAGRDENPRVAAMHEAL</sequence>
<dbReference type="AlphaFoldDB" id="A0A919MGC9"/>